<dbReference type="CDD" id="cd03244">
    <property type="entry name" value="ABCC_MRP_domain2"/>
    <property type="match status" value="1"/>
</dbReference>
<feature type="domain" description="ABC transmembrane type-1" evidence="13">
    <location>
        <begin position="288"/>
        <end position="572"/>
    </location>
</feature>
<evidence type="ECO:0000256" key="4">
    <source>
        <dbReference type="ARBA" id="ARBA00022692"/>
    </source>
</evidence>
<evidence type="ECO:0000313" key="14">
    <source>
        <dbReference type="EMBL" id="JAS40286.1"/>
    </source>
</evidence>
<comment type="similarity">
    <text evidence="2">Belongs to the ABC transporter superfamily. ABCC family. Conjugate transporter (TC 3.A.1.208) subfamily.</text>
</comment>
<dbReference type="PANTHER" id="PTHR24223">
    <property type="entry name" value="ATP-BINDING CASSETTE SUB-FAMILY C"/>
    <property type="match status" value="1"/>
</dbReference>
<gene>
    <name evidence="14" type="ORF">g.24485</name>
</gene>
<reference evidence="14" key="1">
    <citation type="submission" date="2015-11" db="EMBL/GenBank/DDBJ databases">
        <title>De novo transcriptome assembly of four potential Pierce s Disease insect vectors from Arizona vineyards.</title>
        <authorList>
            <person name="Tassone E.E."/>
        </authorList>
    </citation>
    <scope>NUCLEOTIDE SEQUENCE</scope>
</reference>
<dbReference type="Pfam" id="PF00664">
    <property type="entry name" value="ABC_membrane"/>
    <property type="match status" value="1"/>
</dbReference>
<keyword evidence="8 12" id="KW-1133">Transmembrane helix</keyword>
<dbReference type="CDD" id="cd18603">
    <property type="entry name" value="ABC_6TM_MRP1_2_3_6_D2_like"/>
    <property type="match status" value="1"/>
</dbReference>
<dbReference type="GO" id="GO:0005524">
    <property type="term" value="F:ATP binding"/>
    <property type="evidence" value="ECO:0007669"/>
    <property type="project" value="UniProtKB-KW"/>
</dbReference>
<evidence type="ECO:0000256" key="6">
    <source>
        <dbReference type="ARBA" id="ARBA00022741"/>
    </source>
</evidence>
<keyword evidence="7" id="KW-0067">ATP-binding</keyword>
<evidence type="ECO:0000256" key="8">
    <source>
        <dbReference type="ARBA" id="ARBA00022989"/>
    </source>
</evidence>
<feature type="transmembrane region" description="Helical" evidence="12">
    <location>
        <begin position="521"/>
        <end position="538"/>
    </location>
</feature>
<dbReference type="PANTHER" id="PTHR24223:SF443">
    <property type="entry name" value="MULTIDRUG-RESISTANCE LIKE PROTEIN 1, ISOFORM I"/>
    <property type="match status" value="1"/>
</dbReference>
<dbReference type="FunFam" id="3.40.50.300:FF:000163">
    <property type="entry name" value="Multidrug resistance-associated protein member 4"/>
    <property type="match status" value="1"/>
</dbReference>
<evidence type="ECO:0000256" key="11">
    <source>
        <dbReference type="ARBA" id="ARBA00047523"/>
    </source>
</evidence>
<sequence>GGQKQRVSLARAVYSDADIYLMDDPLSAVDSHVGKHIFENVIGPNGQLHKKTRILVTHGIAFLPQMDVILVMKGGEILERGTFKELLDKKGEFSEFLIQHLAETDQRELIPEIEELIDDEVIQTIQRRMSKSESMKSIPSTISKGISSRNLSITRETKEKVQLDEDYTKTQNADGDSTLHKLEEVDEMTSYQSKEMNVVDNGKANGSNITDIDQISKDSETETLLKKIQEPERQIEETCSFPATDRKSDARPEEKRTKLIQTETAETGRVKRGVYLHYCKCMGVWLVVGTFSLSLLSQAAAILANIWLSRWTSDQSAAVNGTQVLDKRNFYLQMYFTFGLAQVVAVVASIFMLAIATVLGAGHLHESILSNILRCPMSFFDTTPMGRIINRLSKDIDVVDNMLPNSLRMAQNAFATVFGTIVVIIWSTPLFSIAIVPVGLLYHYVQKIYLTTSRQIKRIESVTRSPIYSHFSETLSGASSIRAYKVEKRFINALQEKVDTNSACLIPSLVSNRWLGIRLEIIANILIFFAAFFAVLGRDSLDPGIVGLSISYALQITFNMNAAVRMASEIETSIVSVERIKEYAQLPQEAALVVEPRPSPEWPNKGVVKFQDYKVRYRDGLDLILKGISFTVTGSEKIGIVGRTGAGKSSLTLCLFRIIEAAGGHIYIDDLDISKIGLSDLRSKLTIVPQDPVLFSGHLRMNLDPFDMFSDADIWCALELAHLSEYVKSLPQGLKHPVAEGGENLSIGQRQLICLARALLRKTKVLILDEAT</sequence>
<dbReference type="Gene3D" id="1.20.1560.10">
    <property type="entry name" value="ABC transporter type 1, transmembrane domain"/>
    <property type="match status" value="1"/>
</dbReference>
<comment type="subcellular location">
    <subcellularLocation>
        <location evidence="1">Endomembrane system</location>
        <topology evidence="1">Multi-pass membrane protein</topology>
    </subcellularLocation>
</comment>
<organism evidence="14">
    <name type="scientific">Cuerna arida</name>
    <dbReference type="NCBI Taxonomy" id="1464854"/>
    <lineage>
        <taxon>Eukaryota</taxon>
        <taxon>Metazoa</taxon>
        <taxon>Ecdysozoa</taxon>
        <taxon>Arthropoda</taxon>
        <taxon>Hexapoda</taxon>
        <taxon>Insecta</taxon>
        <taxon>Pterygota</taxon>
        <taxon>Neoptera</taxon>
        <taxon>Paraneoptera</taxon>
        <taxon>Hemiptera</taxon>
        <taxon>Auchenorrhyncha</taxon>
        <taxon>Membracoidea</taxon>
        <taxon>Cicadellidae</taxon>
        <taxon>Cicadellinae</taxon>
        <taxon>Proconiini</taxon>
        <taxon>Cuerna</taxon>
    </lineage>
</organism>
<comment type="catalytic activity">
    <reaction evidence="11">
        <text>leukotriene C4(in) + ATP + H2O = leukotriene C4(out) + ADP + phosphate + H(+)</text>
        <dbReference type="Rhea" id="RHEA:38963"/>
        <dbReference type="ChEBI" id="CHEBI:15377"/>
        <dbReference type="ChEBI" id="CHEBI:15378"/>
        <dbReference type="ChEBI" id="CHEBI:30616"/>
        <dbReference type="ChEBI" id="CHEBI:43474"/>
        <dbReference type="ChEBI" id="CHEBI:57973"/>
        <dbReference type="ChEBI" id="CHEBI:456216"/>
    </reaction>
    <physiologicalReaction direction="left-to-right" evidence="11">
        <dbReference type="Rhea" id="RHEA:38964"/>
    </physiologicalReaction>
</comment>
<dbReference type="InterPro" id="IPR011527">
    <property type="entry name" value="ABC1_TM_dom"/>
</dbReference>
<feature type="transmembrane region" description="Helical" evidence="12">
    <location>
        <begin position="282"/>
        <end position="308"/>
    </location>
</feature>
<evidence type="ECO:0000256" key="12">
    <source>
        <dbReference type="SAM" id="Phobius"/>
    </source>
</evidence>
<dbReference type="GO" id="GO:0016887">
    <property type="term" value="F:ATP hydrolysis activity"/>
    <property type="evidence" value="ECO:0007669"/>
    <property type="project" value="InterPro"/>
</dbReference>
<dbReference type="PROSITE" id="PS50929">
    <property type="entry name" value="ABC_TM1F"/>
    <property type="match status" value="1"/>
</dbReference>
<keyword evidence="9 12" id="KW-0472">Membrane</keyword>
<protein>
    <recommendedName>
        <fullName evidence="10">ABC-type glutathione-S-conjugate transporter</fullName>
        <ecNumber evidence="10">7.6.2.3</ecNumber>
    </recommendedName>
</protein>
<evidence type="ECO:0000256" key="10">
    <source>
        <dbReference type="ARBA" id="ARBA00024220"/>
    </source>
</evidence>
<dbReference type="SUPFAM" id="SSF90123">
    <property type="entry name" value="ABC transporter transmembrane region"/>
    <property type="match status" value="1"/>
</dbReference>
<dbReference type="EC" id="7.6.2.3" evidence="10"/>
<dbReference type="GO" id="GO:0016020">
    <property type="term" value="C:membrane"/>
    <property type="evidence" value="ECO:0007669"/>
    <property type="project" value="InterPro"/>
</dbReference>
<dbReference type="AlphaFoldDB" id="A0A1B6EQT3"/>
<evidence type="ECO:0000256" key="9">
    <source>
        <dbReference type="ARBA" id="ARBA00023136"/>
    </source>
</evidence>
<dbReference type="Gene3D" id="3.40.50.300">
    <property type="entry name" value="P-loop containing nucleotide triphosphate hydrolases"/>
    <property type="match status" value="2"/>
</dbReference>
<feature type="non-terminal residue" evidence="14">
    <location>
        <position position="1"/>
    </location>
</feature>
<dbReference type="GO" id="GO:0015431">
    <property type="term" value="F:ABC-type glutathione S-conjugate transporter activity"/>
    <property type="evidence" value="ECO:0007669"/>
    <property type="project" value="UniProtKB-EC"/>
</dbReference>
<keyword evidence="6" id="KW-0547">Nucleotide-binding</keyword>
<dbReference type="Pfam" id="PF00005">
    <property type="entry name" value="ABC_tran"/>
    <property type="match status" value="1"/>
</dbReference>
<keyword evidence="5" id="KW-0677">Repeat</keyword>
<accession>A0A1B6EQT3</accession>
<dbReference type="InterPro" id="IPR003439">
    <property type="entry name" value="ABC_transporter-like_ATP-bd"/>
</dbReference>
<dbReference type="SUPFAM" id="SSF52540">
    <property type="entry name" value="P-loop containing nucleoside triphosphate hydrolases"/>
    <property type="match status" value="2"/>
</dbReference>
<evidence type="ECO:0000256" key="1">
    <source>
        <dbReference type="ARBA" id="ARBA00004127"/>
    </source>
</evidence>
<dbReference type="FunFam" id="1.20.1560.10:FF:000001">
    <property type="entry name" value="ATP-binding cassette subfamily C member 1"/>
    <property type="match status" value="1"/>
</dbReference>
<feature type="non-terminal residue" evidence="14">
    <location>
        <position position="772"/>
    </location>
</feature>
<proteinExistence type="inferred from homology"/>
<dbReference type="InterPro" id="IPR027417">
    <property type="entry name" value="P-loop_NTPase"/>
</dbReference>
<dbReference type="InterPro" id="IPR036640">
    <property type="entry name" value="ABC1_TM_sf"/>
</dbReference>
<evidence type="ECO:0000256" key="3">
    <source>
        <dbReference type="ARBA" id="ARBA00022448"/>
    </source>
</evidence>
<dbReference type="EMBL" id="GECZ01029483">
    <property type="protein sequence ID" value="JAS40286.1"/>
    <property type="molecule type" value="Transcribed_RNA"/>
</dbReference>
<feature type="transmembrane region" description="Helical" evidence="12">
    <location>
        <begin position="335"/>
        <end position="361"/>
    </location>
</feature>
<dbReference type="InterPro" id="IPR050173">
    <property type="entry name" value="ABC_transporter_C-like"/>
</dbReference>
<evidence type="ECO:0000256" key="2">
    <source>
        <dbReference type="ARBA" id="ARBA00009726"/>
    </source>
</evidence>
<evidence type="ECO:0000256" key="5">
    <source>
        <dbReference type="ARBA" id="ARBA00022737"/>
    </source>
</evidence>
<feature type="transmembrane region" description="Helical" evidence="12">
    <location>
        <begin position="413"/>
        <end position="445"/>
    </location>
</feature>
<evidence type="ECO:0000256" key="7">
    <source>
        <dbReference type="ARBA" id="ARBA00022840"/>
    </source>
</evidence>
<keyword evidence="3" id="KW-0813">Transport</keyword>
<dbReference type="GO" id="GO:0012505">
    <property type="term" value="C:endomembrane system"/>
    <property type="evidence" value="ECO:0007669"/>
    <property type="project" value="UniProtKB-SubCell"/>
</dbReference>
<name>A0A1B6EQT3_9HEMI</name>
<keyword evidence="4 12" id="KW-0812">Transmembrane</keyword>
<evidence type="ECO:0000259" key="13">
    <source>
        <dbReference type="PROSITE" id="PS50929"/>
    </source>
</evidence>